<dbReference type="Proteomes" id="UP000763641">
    <property type="component" value="Unassembled WGS sequence"/>
</dbReference>
<comment type="catalytic activity">
    <reaction evidence="2 18 19">
        <text>(6R)-NADPHX = (6S)-NADPHX</text>
        <dbReference type="Rhea" id="RHEA:32227"/>
        <dbReference type="ChEBI" id="CHEBI:64076"/>
        <dbReference type="ChEBI" id="CHEBI:64077"/>
        <dbReference type="EC" id="5.1.99.6"/>
    </reaction>
</comment>
<keyword evidence="12 17" id="KW-0456">Lyase</keyword>
<evidence type="ECO:0000256" key="15">
    <source>
        <dbReference type="ARBA" id="ARBA00048238"/>
    </source>
</evidence>
<dbReference type="EC" id="4.2.1.136" evidence="19"/>
<evidence type="ECO:0000256" key="1">
    <source>
        <dbReference type="ARBA" id="ARBA00000013"/>
    </source>
</evidence>
<comment type="catalytic activity">
    <reaction evidence="1 18 19">
        <text>(6R)-NADHX = (6S)-NADHX</text>
        <dbReference type="Rhea" id="RHEA:32215"/>
        <dbReference type="ChEBI" id="CHEBI:64074"/>
        <dbReference type="ChEBI" id="CHEBI:64075"/>
        <dbReference type="EC" id="5.1.99.6"/>
    </reaction>
</comment>
<feature type="domain" description="YjeF C-terminal" evidence="20">
    <location>
        <begin position="210"/>
        <end position="455"/>
    </location>
</feature>
<evidence type="ECO:0000256" key="18">
    <source>
        <dbReference type="HAMAP-Rule" id="MF_01966"/>
    </source>
</evidence>
<evidence type="ECO:0000313" key="22">
    <source>
        <dbReference type="EMBL" id="MBM6574860.1"/>
    </source>
</evidence>
<comment type="similarity">
    <text evidence="18">Belongs to the NnrE/AIBP family.</text>
</comment>
<comment type="cofactor">
    <cofactor evidence="17">
        <name>Mg(2+)</name>
        <dbReference type="ChEBI" id="CHEBI:18420"/>
    </cofactor>
</comment>
<comment type="function">
    <text evidence="18">Catalyzes the epimerization of the S- and R-forms of NAD(P)HX, a damaged form of NAD(P)H that is a result of enzymatic or heat-dependent hydration. This is a prerequisite for the S-specific NAD(P)H-hydrate dehydratase to allow the repair of both epimers of NAD(P)HX.</text>
</comment>
<keyword evidence="9 18" id="KW-0630">Potassium</keyword>
<evidence type="ECO:0000256" key="10">
    <source>
        <dbReference type="ARBA" id="ARBA00023027"/>
    </source>
</evidence>
<feature type="binding site" evidence="18">
    <location>
        <begin position="118"/>
        <end position="124"/>
    </location>
    <ligand>
        <name>(6S)-NADPHX</name>
        <dbReference type="ChEBI" id="CHEBI:64076"/>
    </ligand>
</feature>
<evidence type="ECO:0000256" key="17">
    <source>
        <dbReference type="HAMAP-Rule" id="MF_01965"/>
    </source>
</evidence>
<evidence type="ECO:0000256" key="6">
    <source>
        <dbReference type="ARBA" id="ARBA00022741"/>
    </source>
</evidence>
<dbReference type="Gene3D" id="3.40.1190.20">
    <property type="match status" value="1"/>
</dbReference>
<dbReference type="NCBIfam" id="TIGR00197">
    <property type="entry name" value="yjeF_nterm"/>
    <property type="match status" value="1"/>
</dbReference>
<evidence type="ECO:0000256" key="8">
    <source>
        <dbReference type="ARBA" id="ARBA00022857"/>
    </source>
</evidence>
<dbReference type="PIRSF" id="PIRSF017184">
    <property type="entry name" value="Nnr"/>
    <property type="match status" value="1"/>
</dbReference>
<feature type="binding site" evidence="17">
    <location>
        <position position="403"/>
    </location>
    <ligand>
        <name>AMP</name>
        <dbReference type="ChEBI" id="CHEBI:456215"/>
    </ligand>
</feature>
<evidence type="ECO:0000256" key="12">
    <source>
        <dbReference type="ARBA" id="ARBA00023239"/>
    </source>
</evidence>
<feature type="binding site" evidence="17">
    <location>
        <position position="404"/>
    </location>
    <ligand>
        <name>(6S)-NADPHX</name>
        <dbReference type="ChEBI" id="CHEBI:64076"/>
    </ligand>
</feature>
<comment type="function">
    <text evidence="17">Catalyzes the dehydration of the S-form of NAD(P)HX at the expense of ADP, which is converted to AMP. Together with NAD(P)HX epimerase, which catalyzes the epimerization of the S- and R-forms, the enzyme allows the repair of both epimers of NAD(P)HX, a damaged form of NAD(P)H that is a result of enzymatic or heat-dependent hydration.</text>
</comment>
<evidence type="ECO:0000256" key="9">
    <source>
        <dbReference type="ARBA" id="ARBA00022958"/>
    </source>
</evidence>
<feature type="binding site" evidence="18">
    <location>
        <position position="150"/>
    </location>
    <ligand>
        <name>K(+)</name>
        <dbReference type="ChEBI" id="CHEBI:29103"/>
    </ligand>
</feature>
<dbReference type="InterPro" id="IPR036652">
    <property type="entry name" value="YjeF_N_dom_sf"/>
</dbReference>
<evidence type="ECO:0000256" key="14">
    <source>
        <dbReference type="ARBA" id="ARBA00025153"/>
    </source>
</evidence>
<dbReference type="SUPFAM" id="SSF53613">
    <property type="entry name" value="Ribokinase-like"/>
    <property type="match status" value="1"/>
</dbReference>
<evidence type="ECO:0000259" key="21">
    <source>
        <dbReference type="PROSITE" id="PS51385"/>
    </source>
</evidence>
<dbReference type="PANTHER" id="PTHR12592:SF0">
    <property type="entry name" value="ATP-DEPENDENT (S)-NAD(P)H-HYDRATE DEHYDRATASE"/>
    <property type="match status" value="1"/>
</dbReference>
<reference evidence="22 23" key="1">
    <citation type="submission" date="2020-12" db="EMBL/GenBank/DDBJ databases">
        <title>Sphingomonas sp.</title>
        <authorList>
            <person name="Kim M.K."/>
        </authorList>
    </citation>
    <scope>NUCLEOTIDE SEQUENCE [LARGE SCALE GENOMIC DNA]</scope>
    <source>
        <strain evidence="22 23">BT552</strain>
    </source>
</reference>
<evidence type="ECO:0000256" key="16">
    <source>
        <dbReference type="ARBA" id="ARBA00049209"/>
    </source>
</evidence>
<keyword evidence="10 17" id="KW-0520">NAD</keyword>
<organism evidence="22 23">
    <name type="scientific">Sphingomonas longa</name>
    <dbReference type="NCBI Taxonomy" id="2778730"/>
    <lineage>
        <taxon>Bacteria</taxon>
        <taxon>Pseudomonadati</taxon>
        <taxon>Pseudomonadota</taxon>
        <taxon>Alphaproteobacteria</taxon>
        <taxon>Sphingomonadales</taxon>
        <taxon>Sphingomonadaceae</taxon>
        <taxon>Sphingomonas</taxon>
    </lineage>
</organism>
<feature type="binding site" evidence="17">
    <location>
        <position position="295"/>
    </location>
    <ligand>
        <name>(6S)-NADPHX</name>
        <dbReference type="ChEBI" id="CHEBI:64076"/>
    </ligand>
</feature>
<protein>
    <recommendedName>
        <fullName evidence="19">Bifunctional NAD(P)H-hydrate repair enzyme</fullName>
    </recommendedName>
    <alternativeName>
        <fullName evidence="19">Nicotinamide nucleotide repair protein</fullName>
    </alternativeName>
    <domain>
        <recommendedName>
            <fullName evidence="19">ADP-dependent (S)-NAD(P)H-hydrate dehydratase</fullName>
            <ecNumber evidence="19">4.2.1.136</ecNumber>
        </recommendedName>
        <alternativeName>
            <fullName evidence="19">ADP-dependent NAD(P)HX dehydratase</fullName>
        </alternativeName>
    </domain>
    <domain>
        <recommendedName>
            <fullName evidence="19">NAD(P)H-hydrate epimerase</fullName>
            <ecNumber evidence="19">5.1.99.6</ecNumber>
        </recommendedName>
    </domain>
</protein>
<dbReference type="RefSeq" id="WP_204193215.1">
    <property type="nucleotide sequence ID" value="NZ_JAFEMC010000001.1"/>
</dbReference>
<feature type="domain" description="YjeF N-terminal" evidence="21">
    <location>
        <begin position="10"/>
        <end position="204"/>
    </location>
</feature>
<comment type="catalytic activity">
    <reaction evidence="16 17 19">
        <text>(6S)-NADPHX + ADP = AMP + phosphate + NADPH + H(+)</text>
        <dbReference type="Rhea" id="RHEA:32235"/>
        <dbReference type="ChEBI" id="CHEBI:15378"/>
        <dbReference type="ChEBI" id="CHEBI:43474"/>
        <dbReference type="ChEBI" id="CHEBI:57783"/>
        <dbReference type="ChEBI" id="CHEBI:64076"/>
        <dbReference type="ChEBI" id="CHEBI:456215"/>
        <dbReference type="ChEBI" id="CHEBI:456216"/>
        <dbReference type="EC" id="4.2.1.136"/>
    </reaction>
</comment>
<dbReference type="HAMAP" id="MF_01966">
    <property type="entry name" value="NADHX_epimerase"/>
    <property type="match status" value="1"/>
</dbReference>
<name>A0ABS2D1T3_9SPHN</name>
<dbReference type="HAMAP" id="MF_01965">
    <property type="entry name" value="NADHX_dehydratase"/>
    <property type="match status" value="1"/>
</dbReference>
<dbReference type="InterPro" id="IPR017953">
    <property type="entry name" value="Carbohydrate_kinase_pred_CS"/>
</dbReference>
<keyword evidence="6 17" id="KW-0547">Nucleotide-binding</keyword>
<evidence type="ECO:0000256" key="19">
    <source>
        <dbReference type="PIRNR" id="PIRNR017184"/>
    </source>
</evidence>
<dbReference type="InterPro" id="IPR004443">
    <property type="entry name" value="YjeF_N_dom"/>
</dbReference>
<feature type="binding site" evidence="17">
    <location>
        <position position="243"/>
    </location>
    <ligand>
        <name>(6S)-NADPHX</name>
        <dbReference type="ChEBI" id="CHEBI:64076"/>
    </ligand>
</feature>
<evidence type="ECO:0000256" key="3">
    <source>
        <dbReference type="ARBA" id="ARBA00006001"/>
    </source>
</evidence>
<dbReference type="EC" id="5.1.99.6" evidence="19"/>
<keyword evidence="8 17" id="KW-0521">NADP</keyword>
<dbReference type="Pfam" id="PF03853">
    <property type="entry name" value="YjeF_N"/>
    <property type="match status" value="1"/>
</dbReference>
<feature type="binding site" evidence="18">
    <location>
        <position position="114"/>
    </location>
    <ligand>
        <name>K(+)</name>
        <dbReference type="ChEBI" id="CHEBI:29103"/>
    </ligand>
</feature>
<evidence type="ECO:0000259" key="20">
    <source>
        <dbReference type="PROSITE" id="PS51383"/>
    </source>
</evidence>
<keyword evidence="23" id="KW-1185">Reference proteome</keyword>
<evidence type="ECO:0000256" key="11">
    <source>
        <dbReference type="ARBA" id="ARBA00023235"/>
    </source>
</evidence>
<dbReference type="PROSITE" id="PS51385">
    <property type="entry name" value="YJEF_N"/>
    <property type="match status" value="1"/>
</dbReference>
<dbReference type="EMBL" id="JAFEMC010000001">
    <property type="protein sequence ID" value="MBM6574860.1"/>
    <property type="molecule type" value="Genomic_DNA"/>
</dbReference>
<dbReference type="NCBIfam" id="TIGR00196">
    <property type="entry name" value="yjeF_cterm"/>
    <property type="match status" value="1"/>
</dbReference>
<comment type="similarity">
    <text evidence="3 19">In the N-terminal section; belongs to the NnrE/AIBP family.</text>
</comment>
<dbReference type="Pfam" id="PF01256">
    <property type="entry name" value="Carb_kinase"/>
    <property type="match status" value="1"/>
</dbReference>
<comment type="subunit">
    <text evidence="17">Homotetramer.</text>
</comment>
<gene>
    <name evidence="17" type="primary">nnrD</name>
    <name evidence="18" type="synonym">nnrE</name>
    <name evidence="22" type="ORF">ILT43_00630</name>
</gene>
<comment type="catalytic activity">
    <reaction evidence="15 17 19">
        <text>(6S)-NADHX + ADP = AMP + phosphate + NADH + H(+)</text>
        <dbReference type="Rhea" id="RHEA:32223"/>
        <dbReference type="ChEBI" id="CHEBI:15378"/>
        <dbReference type="ChEBI" id="CHEBI:43474"/>
        <dbReference type="ChEBI" id="CHEBI:57945"/>
        <dbReference type="ChEBI" id="CHEBI:64074"/>
        <dbReference type="ChEBI" id="CHEBI:456215"/>
        <dbReference type="ChEBI" id="CHEBI:456216"/>
        <dbReference type="EC" id="4.2.1.136"/>
    </reaction>
</comment>
<feature type="binding site" evidence="18">
    <location>
        <begin position="57"/>
        <end position="61"/>
    </location>
    <ligand>
        <name>(6S)-NADPHX</name>
        <dbReference type="ChEBI" id="CHEBI:64076"/>
    </ligand>
</feature>
<dbReference type="PROSITE" id="PS51383">
    <property type="entry name" value="YJEF_C_3"/>
    <property type="match status" value="1"/>
</dbReference>
<dbReference type="PANTHER" id="PTHR12592">
    <property type="entry name" value="ATP-DEPENDENT (S)-NAD(P)H-HYDRATE DEHYDRATASE FAMILY MEMBER"/>
    <property type="match status" value="1"/>
</dbReference>
<feature type="binding site" evidence="18">
    <location>
        <position position="147"/>
    </location>
    <ligand>
        <name>(6S)-NADPHX</name>
        <dbReference type="ChEBI" id="CHEBI:64076"/>
    </ligand>
</feature>
<comment type="similarity">
    <text evidence="4 19">In the C-terminal section; belongs to the NnrD/CARKD family.</text>
</comment>
<evidence type="ECO:0000256" key="13">
    <source>
        <dbReference type="ARBA" id="ARBA00023268"/>
    </source>
</evidence>
<comment type="similarity">
    <text evidence="17">Belongs to the NnrD/CARKD family.</text>
</comment>
<dbReference type="CDD" id="cd01171">
    <property type="entry name" value="YXKO-related"/>
    <property type="match status" value="1"/>
</dbReference>
<dbReference type="SUPFAM" id="SSF64153">
    <property type="entry name" value="YjeF N-terminal domain-like"/>
    <property type="match status" value="1"/>
</dbReference>
<dbReference type="InterPro" id="IPR000631">
    <property type="entry name" value="CARKD"/>
</dbReference>
<evidence type="ECO:0000256" key="7">
    <source>
        <dbReference type="ARBA" id="ARBA00022840"/>
    </source>
</evidence>
<feature type="binding site" evidence="17">
    <location>
        <position position="341"/>
    </location>
    <ligand>
        <name>(6S)-NADPHX</name>
        <dbReference type="ChEBI" id="CHEBI:64076"/>
    </ligand>
</feature>
<feature type="binding site" evidence="17">
    <location>
        <begin position="374"/>
        <end position="378"/>
    </location>
    <ligand>
        <name>AMP</name>
        <dbReference type="ChEBI" id="CHEBI:456215"/>
    </ligand>
</feature>
<dbReference type="InterPro" id="IPR030677">
    <property type="entry name" value="Nnr"/>
</dbReference>
<keyword evidence="13" id="KW-0511">Multifunctional enzyme</keyword>
<dbReference type="InterPro" id="IPR029056">
    <property type="entry name" value="Ribokinase-like"/>
</dbReference>
<comment type="cofactor">
    <cofactor evidence="18 19">
        <name>K(+)</name>
        <dbReference type="ChEBI" id="CHEBI:29103"/>
    </cofactor>
    <text evidence="18 19">Binds 1 potassium ion per subunit.</text>
</comment>
<accession>A0ABS2D1T3</accession>
<keyword evidence="11 18" id="KW-0413">Isomerase</keyword>
<dbReference type="Gene3D" id="3.40.50.10260">
    <property type="entry name" value="YjeF N-terminal domain"/>
    <property type="match status" value="1"/>
</dbReference>
<sequence length="455" mass="46227">MIPLAGRPILTAVQMWVAEAAHGDLAGLMEQAGQGIATAVRRLATGAEVLILCGPGNNGGDGYVAARRLAESGHPVRVAASAPPATDLARAAADRWIGAVERLADAAPAPILVDSLFGTGLSRPLADDVAHHLHRLAASARLLIAVDLPSGVATDDGSVLTEPPAADLTLALGHAKPAHLLQPAARYSRNARIIDILAPSGKVKGEGSTTFVLSTPDLPEPGPDSHKFTRGMVAVVAGAMPGASDLASLAAMHAGAGYVLHLGDADGIPHALVRKTYSDAALDDPRIGAVVIGPGLGRDDTARARLAAALASRRPLVIDGDALHLFDPDASRHAPAILTPHAGEFKALFGHTHSSKIDRARAASARADAIVIYKGPDTVIAVPDGRAVVAGDASDWLSTAGTGDVLAGATGAMLASGLDPFAAACAAVWLHGEAARLCGRSFIADDLAAALSRVR</sequence>
<evidence type="ECO:0000256" key="4">
    <source>
        <dbReference type="ARBA" id="ARBA00009524"/>
    </source>
</evidence>
<feature type="binding site" evidence="18">
    <location>
        <position position="58"/>
    </location>
    <ligand>
        <name>K(+)</name>
        <dbReference type="ChEBI" id="CHEBI:29103"/>
    </ligand>
</feature>
<keyword evidence="7 17" id="KW-0067">ATP-binding</keyword>
<proteinExistence type="inferred from homology"/>
<evidence type="ECO:0000256" key="2">
    <source>
        <dbReference type="ARBA" id="ARBA00000909"/>
    </source>
</evidence>
<comment type="function">
    <text evidence="14 19">Bifunctional enzyme that catalyzes the epimerization of the S- and R-forms of NAD(P)HX and the dehydration of the S-form of NAD(P)HX at the expense of ADP, which is converted to AMP. This allows the repair of both epimers of NAD(P)HX, a damaged form of NAD(P)H that is a result of enzymatic or heat-dependent hydration.</text>
</comment>
<evidence type="ECO:0000313" key="23">
    <source>
        <dbReference type="Proteomes" id="UP000763641"/>
    </source>
</evidence>
<dbReference type="PROSITE" id="PS01049">
    <property type="entry name" value="YJEF_C_1"/>
    <property type="match status" value="1"/>
</dbReference>
<keyword evidence="5 18" id="KW-0479">Metal-binding</keyword>
<comment type="caution">
    <text evidence="22">The sequence shown here is derived from an EMBL/GenBank/DDBJ whole genome shotgun (WGS) entry which is preliminary data.</text>
</comment>
<comment type="caution">
    <text evidence="18">Lacks conserved residue(s) required for the propagation of feature annotation.</text>
</comment>
<evidence type="ECO:0000256" key="5">
    <source>
        <dbReference type="ARBA" id="ARBA00022723"/>
    </source>
</evidence>